<sequence length="104" mass="11528">MINSEDGLWQLFGGDAPNAPGKNELTFAEFHNQTAKLDVSAEKRGELLCPRFRVTAKDRFYRLRSSDVEAVVNQARLYATAGKIGDPDLRVAYLGTHPFDGSNI</sequence>
<evidence type="ECO:0000313" key="1">
    <source>
        <dbReference type="EMBL" id="PSL19821.1"/>
    </source>
</evidence>
<comment type="caution">
    <text evidence="1">The sequence shown here is derived from an EMBL/GenBank/DDBJ whole genome shotgun (WGS) entry which is preliminary data.</text>
</comment>
<evidence type="ECO:0000313" key="2">
    <source>
        <dbReference type="Proteomes" id="UP000240418"/>
    </source>
</evidence>
<dbReference type="Proteomes" id="UP000240418">
    <property type="component" value="Unassembled WGS sequence"/>
</dbReference>
<accession>A0A2P8FDM4</accession>
<proteinExistence type="predicted"/>
<dbReference type="EMBL" id="PYGJ01000005">
    <property type="protein sequence ID" value="PSL19821.1"/>
    <property type="molecule type" value="Genomic_DNA"/>
</dbReference>
<dbReference type="OrthoDB" id="7872136at2"/>
<dbReference type="AlphaFoldDB" id="A0A2P8FDM4"/>
<protein>
    <submittedName>
        <fullName evidence="1">Uncharacterized protein</fullName>
    </submittedName>
</protein>
<name>A0A2P8FDM4_9RHOB</name>
<organism evidence="1 2">
    <name type="scientific">Shimia abyssi</name>
    <dbReference type="NCBI Taxonomy" id="1662395"/>
    <lineage>
        <taxon>Bacteria</taxon>
        <taxon>Pseudomonadati</taxon>
        <taxon>Pseudomonadota</taxon>
        <taxon>Alphaproteobacteria</taxon>
        <taxon>Rhodobacterales</taxon>
        <taxon>Roseobacteraceae</taxon>
    </lineage>
</organism>
<dbReference type="RefSeq" id="WP_106608467.1">
    <property type="nucleotide sequence ID" value="NZ_PYGJ01000005.1"/>
</dbReference>
<keyword evidence="2" id="KW-1185">Reference proteome</keyword>
<gene>
    <name evidence="1" type="ORF">CLV88_105246</name>
</gene>
<reference evidence="1 2" key="1">
    <citation type="submission" date="2018-03" db="EMBL/GenBank/DDBJ databases">
        <title>Genomic Encyclopedia of Archaeal and Bacterial Type Strains, Phase II (KMG-II): from individual species to whole genera.</title>
        <authorList>
            <person name="Goeker M."/>
        </authorList>
    </citation>
    <scope>NUCLEOTIDE SEQUENCE [LARGE SCALE GENOMIC DNA]</scope>
    <source>
        <strain evidence="1 2">DSM 100673</strain>
    </source>
</reference>